<protein>
    <submittedName>
        <fullName evidence="7">Single-stranded DNA-binding protein</fullName>
    </submittedName>
</protein>
<feature type="domain" description="Uracil-DNA glycosylase-like" evidence="6">
    <location>
        <begin position="46"/>
        <end position="214"/>
    </location>
</feature>
<evidence type="ECO:0000256" key="1">
    <source>
        <dbReference type="ARBA" id="ARBA00007889"/>
    </source>
</evidence>
<dbReference type="AlphaFoldDB" id="A0A5B8XUZ2"/>
<dbReference type="GO" id="GO:0000703">
    <property type="term" value="F:oxidized pyrimidine nucleobase lesion DNA N-glycosylase activity"/>
    <property type="evidence" value="ECO:0007669"/>
    <property type="project" value="TreeGrafter"/>
</dbReference>
<proteinExistence type="inferred from homology"/>
<keyword evidence="8" id="KW-1185">Reference proteome</keyword>
<dbReference type="EMBL" id="CP042467">
    <property type="protein sequence ID" value="QED29011.1"/>
    <property type="molecule type" value="Genomic_DNA"/>
</dbReference>
<keyword evidence="3" id="KW-0378">Hydrolase</keyword>
<keyword evidence="5" id="KW-0234">DNA repair</keyword>
<dbReference type="Pfam" id="PF03167">
    <property type="entry name" value="UDG"/>
    <property type="match status" value="1"/>
</dbReference>
<dbReference type="Gene3D" id="3.40.470.10">
    <property type="entry name" value="Uracil-DNA glycosylase-like domain"/>
    <property type="match status" value="1"/>
</dbReference>
<evidence type="ECO:0000256" key="4">
    <source>
        <dbReference type="ARBA" id="ARBA00023125"/>
    </source>
</evidence>
<organism evidence="7 8">
    <name type="scientific">Microvenator marinus</name>
    <dbReference type="NCBI Taxonomy" id="2600177"/>
    <lineage>
        <taxon>Bacteria</taxon>
        <taxon>Deltaproteobacteria</taxon>
        <taxon>Bradymonadales</taxon>
        <taxon>Microvenatoraceae</taxon>
        <taxon>Microvenator</taxon>
    </lineage>
</organism>
<dbReference type="GO" id="GO:0006284">
    <property type="term" value="P:base-excision repair"/>
    <property type="evidence" value="ECO:0007669"/>
    <property type="project" value="InterPro"/>
</dbReference>
<sequence length="235" mass="26671">MNKIHEISKRLSSRLHDLEFQEPVTHVYNPLDYAWESHAAYLEFADHGAKVLFMGMNPGPWGMAQTGVPFGDVGFVRDFLGIEKPVSKPALEHPKRLVEGFECSRSEVSGSRLWGWVQERYETPESFFKEFFIWNYCPLSFMEESGRNRTPDQLPKEERETIFGPCDDALREVVEAMEIEMVVGVGTWAEKQAKRALKKSGTKFGRILHPSPASPKANQGWAPIVEDELSALGLI</sequence>
<accession>A0A5B8XUZ2</accession>
<dbReference type="PANTHER" id="PTHR13235:SF2">
    <property type="entry name" value="SINGLE-STRAND SELECTIVE MONOFUNCTIONAL URACIL DNA GLYCOSYLASE"/>
    <property type="match status" value="1"/>
</dbReference>
<keyword evidence="2" id="KW-0227">DNA damage</keyword>
<dbReference type="GO" id="GO:0017065">
    <property type="term" value="F:single-strand selective uracil DNA N-glycosylase activity"/>
    <property type="evidence" value="ECO:0007669"/>
    <property type="project" value="InterPro"/>
</dbReference>
<dbReference type="Proteomes" id="UP000321595">
    <property type="component" value="Chromosome"/>
</dbReference>
<dbReference type="InterPro" id="IPR005122">
    <property type="entry name" value="Uracil-DNA_glycosylase-like"/>
</dbReference>
<keyword evidence="4 7" id="KW-0238">DNA-binding</keyword>
<evidence type="ECO:0000313" key="7">
    <source>
        <dbReference type="EMBL" id="QED29011.1"/>
    </source>
</evidence>
<dbReference type="KEGG" id="bbae:FRD01_17550"/>
<dbReference type="CDD" id="cd19374">
    <property type="entry name" value="UDG-F3_SMUG1-like"/>
    <property type="match status" value="1"/>
</dbReference>
<dbReference type="InterPro" id="IPR039134">
    <property type="entry name" value="SMUG1"/>
</dbReference>
<evidence type="ECO:0000256" key="5">
    <source>
        <dbReference type="ARBA" id="ARBA00023204"/>
    </source>
</evidence>
<dbReference type="RefSeq" id="WP_146961943.1">
    <property type="nucleotide sequence ID" value="NZ_CP042467.1"/>
</dbReference>
<dbReference type="GO" id="GO:0003677">
    <property type="term" value="F:DNA binding"/>
    <property type="evidence" value="ECO:0007669"/>
    <property type="project" value="UniProtKB-KW"/>
</dbReference>
<dbReference type="FunFam" id="3.40.470.10:FF:000005">
    <property type="entry name" value="Single-strand selective monofunctional uracil DNA glycosylase"/>
    <property type="match status" value="1"/>
</dbReference>
<evidence type="ECO:0000313" key="8">
    <source>
        <dbReference type="Proteomes" id="UP000321595"/>
    </source>
</evidence>
<dbReference type="PANTHER" id="PTHR13235">
    <property type="entry name" value="SINGLE-STRAND SELECTIVE MONOFUNCTIONAL URACIL DNA GLYCOSYLASE"/>
    <property type="match status" value="1"/>
</dbReference>
<dbReference type="SUPFAM" id="SSF52141">
    <property type="entry name" value="Uracil-DNA glycosylase-like"/>
    <property type="match status" value="1"/>
</dbReference>
<dbReference type="InterPro" id="IPR036895">
    <property type="entry name" value="Uracil-DNA_glycosylase-like_sf"/>
</dbReference>
<dbReference type="OrthoDB" id="267598at2"/>
<reference evidence="7 8" key="1">
    <citation type="submission" date="2019-08" db="EMBL/GenBank/DDBJ databases">
        <authorList>
            <person name="Liang Q."/>
        </authorList>
    </citation>
    <scope>NUCLEOTIDE SEQUENCE [LARGE SCALE GENOMIC DNA]</scope>
    <source>
        <strain evidence="7 8">V1718</strain>
    </source>
</reference>
<evidence type="ECO:0000256" key="2">
    <source>
        <dbReference type="ARBA" id="ARBA00022763"/>
    </source>
</evidence>
<name>A0A5B8XUZ2_9DELT</name>
<evidence type="ECO:0000256" key="3">
    <source>
        <dbReference type="ARBA" id="ARBA00022801"/>
    </source>
</evidence>
<evidence type="ECO:0000259" key="6">
    <source>
        <dbReference type="Pfam" id="PF03167"/>
    </source>
</evidence>
<comment type="similarity">
    <text evidence="1">Belongs to the uracil-DNA glycosylase (UDG) superfamily. SMUG1 family.</text>
</comment>
<gene>
    <name evidence="7" type="ORF">FRD01_17550</name>
</gene>